<dbReference type="SUPFAM" id="SSF47413">
    <property type="entry name" value="lambda repressor-like DNA-binding domains"/>
    <property type="match status" value="1"/>
</dbReference>
<sequence>MLGERIRNKRMEKKLTLKELADRTELTQGFLSQVERGLTDPSITSLRRLAHALDVPIFYFLMDEAKTNPVVRKHERQSLKFPESHLTFELLSPDLNRSLEMMMARLEPGAVTCEDLLTHPGEENILVLQGKMKIQIGEDIYLLEEGDSIYYFSSIPHKIWSTGEEDLVFISAITPPAF</sequence>
<dbReference type="EMBL" id="JARPTC010000025">
    <property type="protein sequence ID" value="MDO7788827.1"/>
    <property type="molecule type" value="Genomic_DNA"/>
</dbReference>
<dbReference type="RefSeq" id="WP_304545110.1">
    <property type="nucleotide sequence ID" value="NZ_JARPTC010000025.1"/>
</dbReference>
<dbReference type="PROSITE" id="PS50943">
    <property type="entry name" value="HTH_CROC1"/>
    <property type="match status" value="1"/>
</dbReference>
<proteinExistence type="predicted"/>
<dbReference type="Proteomes" id="UP001172911">
    <property type="component" value="Unassembled WGS sequence"/>
</dbReference>
<evidence type="ECO:0000313" key="3">
    <source>
        <dbReference type="EMBL" id="MDO7788827.1"/>
    </source>
</evidence>
<dbReference type="GO" id="GO:0005829">
    <property type="term" value="C:cytosol"/>
    <property type="evidence" value="ECO:0007669"/>
    <property type="project" value="TreeGrafter"/>
</dbReference>
<dbReference type="InterPro" id="IPR011051">
    <property type="entry name" value="RmlC_Cupin_sf"/>
</dbReference>
<dbReference type="Pfam" id="PF07883">
    <property type="entry name" value="Cupin_2"/>
    <property type="match status" value="1"/>
</dbReference>
<dbReference type="GO" id="GO:0003677">
    <property type="term" value="F:DNA binding"/>
    <property type="evidence" value="ECO:0007669"/>
    <property type="project" value="UniProtKB-KW"/>
</dbReference>
<name>A0AAW7ZHR7_9FIRM</name>
<gene>
    <name evidence="3" type="ORF">P6N53_16535</name>
</gene>
<dbReference type="PANTHER" id="PTHR46797">
    <property type="entry name" value="HTH-TYPE TRANSCRIPTIONAL REGULATOR"/>
    <property type="match status" value="1"/>
</dbReference>
<dbReference type="CDD" id="cd02209">
    <property type="entry name" value="cupin_XRE_C"/>
    <property type="match status" value="1"/>
</dbReference>
<evidence type="ECO:0000259" key="2">
    <source>
        <dbReference type="PROSITE" id="PS50943"/>
    </source>
</evidence>
<comment type="caution">
    <text evidence="3">The sequence shown here is derived from an EMBL/GenBank/DDBJ whole genome shotgun (WGS) entry which is preliminary data.</text>
</comment>
<organism evidence="3 4">
    <name type="scientific">Desulforamulus aquiferis</name>
    <dbReference type="NCBI Taxonomy" id="1397668"/>
    <lineage>
        <taxon>Bacteria</taxon>
        <taxon>Bacillati</taxon>
        <taxon>Bacillota</taxon>
        <taxon>Clostridia</taxon>
        <taxon>Eubacteriales</taxon>
        <taxon>Peptococcaceae</taxon>
        <taxon>Desulforamulus</taxon>
    </lineage>
</organism>
<keyword evidence="4" id="KW-1185">Reference proteome</keyword>
<dbReference type="Gene3D" id="1.10.260.40">
    <property type="entry name" value="lambda repressor-like DNA-binding domains"/>
    <property type="match status" value="1"/>
</dbReference>
<dbReference type="PANTHER" id="PTHR46797:SF19">
    <property type="entry name" value="BLL2473 PROTEIN"/>
    <property type="match status" value="1"/>
</dbReference>
<evidence type="ECO:0000256" key="1">
    <source>
        <dbReference type="ARBA" id="ARBA00023125"/>
    </source>
</evidence>
<protein>
    <submittedName>
        <fullName evidence="3">Cupin domain-containing protein</fullName>
    </submittedName>
</protein>
<feature type="domain" description="HTH cro/C1-type" evidence="2">
    <location>
        <begin position="6"/>
        <end position="60"/>
    </location>
</feature>
<dbReference type="SUPFAM" id="SSF51182">
    <property type="entry name" value="RmlC-like cupins"/>
    <property type="match status" value="1"/>
</dbReference>
<reference evidence="3" key="2">
    <citation type="submission" date="2023-03" db="EMBL/GenBank/DDBJ databases">
        <authorList>
            <person name="Zhang Z."/>
        </authorList>
    </citation>
    <scope>NUCLEOTIDE SEQUENCE</scope>
    <source>
        <strain evidence="3">DSA</strain>
    </source>
</reference>
<dbReference type="GO" id="GO:0003700">
    <property type="term" value="F:DNA-binding transcription factor activity"/>
    <property type="evidence" value="ECO:0007669"/>
    <property type="project" value="TreeGrafter"/>
</dbReference>
<keyword evidence="1" id="KW-0238">DNA-binding</keyword>
<dbReference type="InterPro" id="IPR001387">
    <property type="entry name" value="Cro/C1-type_HTH"/>
</dbReference>
<dbReference type="InterPro" id="IPR050807">
    <property type="entry name" value="TransReg_Diox_bact_type"/>
</dbReference>
<dbReference type="InterPro" id="IPR010982">
    <property type="entry name" value="Lambda_DNA-bd_dom_sf"/>
</dbReference>
<evidence type="ECO:0000313" key="4">
    <source>
        <dbReference type="Proteomes" id="UP001172911"/>
    </source>
</evidence>
<dbReference type="InterPro" id="IPR013096">
    <property type="entry name" value="Cupin_2"/>
</dbReference>
<accession>A0AAW7ZHR7</accession>
<dbReference type="Gene3D" id="2.60.120.10">
    <property type="entry name" value="Jelly Rolls"/>
    <property type="match status" value="1"/>
</dbReference>
<dbReference type="AlphaFoldDB" id="A0AAW7ZHR7"/>
<dbReference type="InterPro" id="IPR014710">
    <property type="entry name" value="RmlC-like_jellyroll"/>
</dbReference>
<dbReference type="SMART" id="SM00530">
    <property type="entry name" value="HTH_XRE"/>
    <property type="match status" value="1"/>
</dbReference>
<reference evidence="3" key="1">
    <citation type="journal article" date="2023" name="J. Hazard. Mater.">
        <title>Anaerobic biodegradation of pyrene and benzo[a]pyrene by a new sulfate-reducing Desulforamulus aquiferis strain DSA.</title>
        <authorList>
            <person name="Zhang Z."/>
            <person name="Sun J."/>
            <person name="Gong X."/>
            <person name="Wang C."/>
            <person name="Wang H."/>
        </authorList>
    </citation>
    <scope>NUCLEOTIDE SEQUENCE</scope>
    <source>
        <strain evidence="3">DSA</strain>
    </source>
</reference>
<dbReference type="CDD" id="cd00093">
    <property type="entry name" value="HTH_XRE"/>
    <property type="match status" value="1"/>
</dbReference>
<dbReference type="Pfam" id="PF01381">
    <property type="entry name" value="HTH_3"/>
    <property type="match status" value="1"/>
</dbReference>